<keyword evidence="1" id="KW-0863">Zinc-finger</keyword>
<keyword evidence="1" id="KW-0862">Zinc</keyword>
<proteinExistence type="predicted"/>
<evidence type="ECO:0000256" key="2">
    <source>
        <dbReference type="SAM" id="MobiDB-lite"/>
    </source>
</evidence>
<feature type="domain" description="B box-type" evidence="3">
    <location>
        <begin position="42"/>
        <end position="88"/>
    </location>
</feature>
<dbReference type="GO" id="GO:0008270">
    <property type="term" value="F:zinc ion binding"/>
    <property type="evidence" value="ECO:0007669"/>
    <property type="project" value="UniProtKB-KW"/>
</dbReference>
<keyword evidence="5" id="KW-1185">Reference proteome</keyword>
<sequence length="606" mass="70746">MSSEEKHTLAQLLETSNDDEDKVQLKNIEQDSSIDNNDKPLGPDEVCIDCLRMPKELHCNDCDENYCRVCFQFVHRGGKRKDHKFTTLVNIEGIESISKENKEDGKHDEIKEDEEDEEDEDVDVKEEETTNVNDHSTILKKIKKNIKFIPMRLSYDERQLLKLLEAALTVSEYTDKVDIISYTSKTKRIITQLKEMCSILAGLVVSSNMKVGQKLIEDKDFVDNAEWYQKVFEIGRRYKIMNPERMRDTYGKLCYIIMDSRLKQVKEQMEFDLYKPILTIEKYLNENSNDHSNNMFNDLLILDATADIRPEGKSRLMINRLIKQKERAIETLANKYHHKEGLDKEQIRTILYSIGDFHSYTNKNRIPVINMLDKLEQFFTNSGNDPKYSLGIKYGYNGSRLTHNHEKQYLYVKQALGLWNYVMRDLIELWYLSDFDLFDGSNYRMSDTGQGFQRIKSCPKLYKKMYSILNECQSNFEYWVGIPVIHLGDDAVPNALFFLDKYIQIPTILIPIHKCIEMIPELAKDEYIKEMFQKQFSSIEDLQKTILCDYFKHGFDGSGADNYYFAGSCVDASSTSSCEFCNNISKKSYYKVFLLSGFTNFNGEGY</sequence>
<dbReference type="Pfam" id="PF09418">
    <property type="entry name" value="DUF2009"/>
    <property type="match status" value="1"/>
</dbReference>
<keyword evidence="1" id="KW-0479">Metal-binding</keyword>
<dbReference type="Proteomes" id="UP001378960">
    <property type="component" value="Unassembled WGS sequence"/>
</dbReference>
<dbReference type="PROSITE" id="PS50119">
    <property type="entry name" value="ZF_BBOX"/>
    <property type="match status" value="1"/>
</dbReference>
<feature type="region of interest" description="Disordered" evidence="2">
    <location>
        <begin position="1"/>
        <end position="39"/>
    </location>
</feature>
<dbReference type="InterPro" id="IPR057668">
    <property type="entry name" value="E2_Ub-conjug_enz_C"/>
</dbReference>
<dbReference type="AlphaFoldDB" id="A0AAV5R3Q8"/>
<organism evidence="4 5">
    <name type="scientific">Pichia kluyveri</name>
    <name type="common">Yeast</name>
    <dbReference type="NCBI Taxonomy" id="36015"/>
    <lineage>
        <taxon>Eukaryota</taxon>
        <taxon>Fungi</taxon>
        <taxon>Dikarya</taxon>
        <taxon>Ascomycota</taxon>
        <taxon>Saccharomycotina</taxon>
        <taxon>Pichiomycetes</taxon>
        <taxon>Pichiales</taxon>
        <taxon>Pichiaceae</taxon>
        <taxon>Pichia</taxon>
    </lineage>
</organism>
<dbReference type="InterPro" id="IPR018553">
    <property type="entry name" value="E2_Ub-conjug_enz"/>
</dbReference>
<feature type="region of interest" description="Disordered" evidence="2">
    <location>
        <begin position="99"/>
        <end position="130"/>
    </location>
</feature>
<comment type="caution">
    <text evidence="4">The sequence shown here is derived from an EMBL/GenBank/DDBJ whole genome shotgun (WGS) entry which is preliminary data.</text>
</comment>
<accession>A0AAV5R3Q8</accession>
<protein>
    <recommendedName>
        <fullName evidence="3">B box-type domain-containing protein</fullName>
    </recommendedName>
</protein>
<evidence type="ECO:0000313" key="5">
    <source>
        <dbReference type="Proteomes" id="UP001378960"/>
    </source>
</evidence>
<evidence type="ECO:0000256" key="1">
    <source>
        <dbReference type="PROSITE-ProRule" id="PRU00024"/>
    </source>
</evidence>
<dbReference type="EMBL" id="BTGB01000002">
    <property type="protein sequence ID" value="GMM45642.1"/>
    <property type="molecule type" value="Genomic_DNA"/>
</dbReference>
<dbReference type="InterPro" id="IPR000315">
    <property type="entry name" value="Znf_B-box"/>
</dbReference>
<dbReference type="Pfam" id="PF22586">
    <property type="entry name" value="ANCHR-like_BBOX"/>
    <property type="match status" value="1"/>
</dbReference>
<feature type="compositionally biased region" description="Basic and acidic residues" evidence="2">
    <location>
        <begin position="99"/>
        <end position="110"/>
    </location>
</feature>
<evidence type="ECO:0000313" key="4">
    <source>
        <dbReference type="EMBL" id="GMM45642.1"/>
    </source>
</evidence>
<dbReference type="PANTHER" id="PTHR31560:SF0">
    <property type="entry name" value="UPF0652 PROTEIN C22H10.08"/>
    <property type="match status" value="1"/>
</dbReference>
<name>A0AAV5R3Q8_PICKL</name>
<evidence type="ECO:0000259" key="3">
    <source>
        <dbReference type="PROSITE" id="PS50119"/>
    </source>
</evidence>
<dbReference type="PANTHER" id="PTHR31560">
    <property type="entry name" value="UPF0652 PROTEIN C16A11.03C-RELATED"/>
    <property type="match status" value="1"/>
</dbReference>
<gene>
    <name evidence="4" type="ORF">DAPK24_022170</name>
</gene>
<feature type="compositionally biased region" description="Acidic residues" evidence="2">
    <location>
        <begin position="111"/>
        <end position="126"/>
    </location>
</feature>
<reference evidence="4 5" key="1">
    <citation type="journal article" date="2023" name="Elife">
        <title>Identification of key yeast species and microbe-microbe interactions impacting larval growth of Drosophila in the wild.</title>
        <authorList>
            <person name="Mure A."/>
            <person name="Sugiura Y."/>
            <person name="Maeda R."/>
            <person name="Honda K."/>
            <person name="Sakurai N."/>
            <person name="Takahashi Y."/>
            <person name="Watada M."/>
            <person name="Katoh T."/>
            <person name="Gotoh A."/>
            <person name="Gotoh Y."/>
            <person name="Taniguchi I."/>
            <person name="Nakamura K."/>
            <person name="Hayashi T."/>
            <person name="Katayama T."/>
            <person name="Uemura T."/>
            <person name="Hattori Y."/>
        </authorList>
    </citation>
    <scope>NUCLEOTIDE SEQUENCE [LARGE SCALE GENOMIC DNA]</scope>
    <source>
        <strain evidence="4 5">PK-24</strain>
    </source>
</reference>